<sequence length="506" mass="57245">MSASWVDEPSSLLGIFEVVFVLKRHPNGSELQTLVYVSTRILYNIYFHPLAAFPGPLLARASMAWRIYHSMGGRFHRAIDEQHRRYGPVFRVSPNELSFASVASWKDIYGHRATGKPPLIKSKFYEIYGAGFGSLCIGSERDPEKHTRMKKSLSPAFSLRSLGDQEVIVSQCVDRFVSRMGEPELNAGGLNMTKWYEMVAFDILGELAFGESFHSIEDGKPHFWSSLIEDHLYFITVADNFRHFPVVALIAKLLSPFLDSIRKKHTGYTRNKVAQRIRSSSPRKDFMANLIGKVESNEMSREELTAHASTLVIAGGETVATFLAATTFYLLRDDAVYQKLKAEIRGQFNTYEEITCATAQNLPYLQAVISEGLRIYPPGSQGFPRISPGASIDGIWIPAGAEVYTSAWTVTHDEANFHDPHTFKPERWIDPDCADIKEASQPFSLGPRACLGRNVAYMEINLILARLIWTYDMELVNKSMDWESESSLHVMWSKPELKVRFRQARP</sequence>
<reference evidence="15" key="1">
    <citation type="journal article" date="2005" name="Nature">
        <title>Sequencing of Aspergillus nidulans and comparative analysis with A. fumigatus and A. oryzae.</title>
        <authorList>
            <person name="Galagan J.E."/>
            <person name="Calvo S.E."/>
            <person name="Cuomo C."/>
            <person name="Ma L.J."/>
            <person name="Wortman J.R."/>
            <person name="Batzoglou S."/>
            <person name="Lee S.I."/>
            <person name="Basturkmen M."/>
            <person name="Spevak C.C."/>
            <person name="Clutterbuck J."/>
            <person name="Kapitonov V."/>
            <person name="Jurka J."/>
            <person name="Scazzocchio C."/>
            <person name="Farman M."/>
            <person name="Butler J."/>
            <person name="Purcell S."/>
            <person name="Harris S."/>
            <person name="Braus G.H."/>
            <person name="Draht O."/>
            <person name="Busch S."/>
            <person name="D'Enfert C."/>
            <person name="Bouchier C."/>
            <person name="Goldman G.H."/>
            <person name="Bell-Pedersen D."/>
            <person name="Griffiths-Jones S."/>
            <person name="Doonan J.H."/>
            <person name="Yu J."/>
            <person name="Vienken K."/>
            <person name="Pain A."/>
            <person name="Freitag M."/>
            <person name="Selker E.U."/>
            <person name="Archer D.B."/>
            <person name="Penalva M.A."/>
            <person name="Oakley B.R."/>
            <person name="Momany M."/>
            <person name="Tanaka T."/>
            <person name="Kumagai T."/>
            <person name="Asai K."/>
            <person name="Machida M."/>
            <person name="Nierman W.C."/>
            <person name="Denning D.W."/>
            <person name="Caddick M."/>
            <person name="Hynes M."/>
            <person name="Paoletti M."/>
            <person name="Fischer R."/>
            <person name="Miller B."/>
            <person name="Dyer P."/>
            <person name="Sachs M.S."/>
            <person name="Osmani S.A."/>
            <person name="Birren B.W."/>
        </authorList>
    </citation>
    <scope>NUCLEOTIDE SEQUENCE [LARGE SCALE GENOMIC DNA]</scope>
    <source>
        <strain evidence="15">FGSC A4 / ATCC 38163 / CBS 112.46 / NRRL 194 / M139</strain>
    </source>
</reference>
<dbReference type="InterPro" id="IPR002401">
    <property type="entry name" value="Cyt_P450_E_grp-I"/>
</dbReference>
<dbReference type="PRINTS" id="PR00463">
    <property type="entry name" value="EP450I"/>
</dbReference>
<evidence type="ECO:0000256" key="9">
    <source>
        <dbReference type="ARBA" id="ARBA00023004"/>
    </source>
</evidence>
<dbReference type="SUPFAM" id="SSF48264">
    <property type="entry name" value="Cytochrome P450"/>
    <property type="match status" value="1"/>
</dbReference>
<dbReference type="KEGG" id="ani:ANIA_03281"/>
<dbReference type="STRING" id="227321.C8VI21"/>
<evidence type="ECO:0000256" key="13">
    <source>
        <dbReference type="RuleBase" id="RU000461"/>
    </source>
</evidence>
<keyword evidence="15" id="KW-1185">Reference proteome</keyword>
<evidence type="ECO:0000256" key="8">
    <source>
        <dbReference type="ARBA" id="ARBA00023002"/>
    </source>
</evidence>
<evidence type="ECO:0000256" key="10">
    <source>
        <dbReference type="ARBA" id="ARBA00023033"/>
    </source>
</evidence>
<dbReference type="FunFam" id="1.10.630.10:FF:000158">
    <property type="entry name" value="Cytochrome P450, putative (Eurofung)"/>
    <property type="match status" value="1"/>
</dbReference>
<dbReference type="GO" id="GO:0016020">
    <property type="term" value="C:membrane"/>
    <property type="evidence" value="ECO:0007669"/>
    <property type="project" value="UniProtKB-SubCell"/>
</dbReference>
<keyword evidence="6 12" id="KW-0479">Metal-binding</keyword>
<evidence type="ECO:0000256" key="2">
    <source>
        <dbReference type="ARBA" id="ARBA00004370"/>
    </source>
</evidence>
<evidence type="ECO:0000256" key="5">
    <source>
        <dbReference type="ARBA" id="ARBA00022692"/>
    </source>
</evidence>
<dbReference type="EMBL" id="BN001306">
    <property type="protein sequence ID" value="CBF83038.1"/>
    <property type="molecule type" value="Genomic_DNA"/>
</dbReference>
<dbReference type="PROSITE" id="PS00086">
    <property type="entry name" value="CYTOCHROME_P450"/>
    <property type="match status" value="1"/>
</dbReference>
<protein>
    <submittedName>
        <fullName evidence="14">Cytochrome P450, putative (Eurofung)</fullName>
    </submittedName>
</protein>
<evidence type="ECO:0000313" key="14">
    <source>
        <dbReference type="EMBL" id="CBF83038.1"/>
    </source>
</evidence>
<dbReference type="PRINTS" id="PR00385">
    <property type="entry name" value="P450"/>
</dbReference>
<dbReference type="OrthoDB" id="1470350at2759"/>
<dbReference type="RefSeq" id="XP_050468417.1">
    <property type="nucleotide sequence ID" value="XM_050612502.1"/>
</dbReference>
<name>C8VI21_EMENI</name>
<evidence type="ECO:0000256" key="7">
    <source>
        <dbReference type="ARBA" id="ARBA00022989"/>
    </source>
</evidence>
<dbReference type="AlphaFoldDB" id="C8VI21"/>
<dbReference type="CDD" id="cd11058">
    <property type="entry name" value="CYP60B-like"/>
    <property type="match status" value="1"/>
</dbReference>
<keyword evidence="11" id="KW-0472">Membrane</keyword>
<dbReference type="PANTHER" id="PTHR24305">
    <property type="entry name" value="CYTOCHROME P450"/>
    <property type="match status" value="1"/>
</dbReference>
<dbReference type="InterPro" id="IPR050121">
    <property type="entry name" value="Cytochrome_P450_monoxygenase"/>
</dbReference>
<keyword evidence="9 12" id="KW-0408">Iron</keyword>
<dbReference type="GO" id="GO:0004497">
    <property type="term" value="F:monooxygenase activity"/>
    <property type="evidence" value="ECO:0007669"/>
    <property type="project" value="UniProtKB-KW"/>
</dbReference>
<comment type="similarity">
    <text evidence="3 13">Belongs to the cytochrome P450 family.</text>
</comment>
<dbReference type="HOGENOM" id="CLU_001570_14_11_1"/>
<comment type="cofactor">
    <cofactor evidence="1 12">
        <name>heme</name>
        <dbReference type="ChEBI" id="CHEBI:30413"/>
    </cofactor>
</comment>
<keyword evidence="10 13" id="KW-0503">Monooxygenase</keyword>
<evidence type="ECO:0000256" key="6">
    <source>
        <dbReference type="ARBA" id="ARBA00022723"/>
    </source>
</evidence>
<dbReference type="InterPro" id="IPR001128">
    <property type="entry name" value="Cyt_P450"/>
</dbReference>
<evidence type="ECO:0000313" key="15">
    <source>
        <dbReference type="Proteomes" id="UP000000560"/>
    </source>
</evidence>
<dbReference type="OMA" id="FYDIYGA"/>
<evidence type="ECO:0000256" key="1">
    <source>
        <dbReference type="ARBA" id="ARBA00001971"/>
    </source>
</evidence>
<dbReference type="GO" id="GO:0005506">
    <property type="term" value="F:iron ion binding"/>
    <property type="evidence" value="ECO:0007669"/>
    <property type="project" value="InterPro"/>
</dbReference>
<organism evidence="14 15">
    <name type="scientific">Emericella nidulans (strain FGSC A4 / ATCC 38163 / CBS 112.46 / NRRL 194 / M139)</name>
    <name type="common">Aspergillus nidulans</name>
    <dbReference type="NCBI Taxonomy" id="227321"/>
    <lineage>
        <taxon>Eukaryota</taxon>
        <taxon>Fungi</taxon>
        <taxon>Dikarya</taxon>
        <taxon>Ascomycota</taxon>
        <taxon>Pezizomycotina</taxon>
        <taxon>Eurotiomycetes</taxon>
        <taxon>Eurotiomycetidae</taxon>
        <taxon>Eurotiales</taxon>
        <taxon>Aspergillaceae</taxon>
        <taxon>Aspergillus</taxon>
        <taxon>Aspergillus subgen. Nidulantes</taxon>
    </lineage>
</organism>
<dbReference type="GO" id="GO:0020037">
    <property type="term" value="F:heme binding"/>
    <property type="evidence" value="ECO:0007669"/>
    <property type="project" value="InterPro"/>
</dbReference>
<gene>
    <name evidence="14" type="ORF">ANIA_03281</name>
</gene>
<dbReference type="InterPro" id="IPR017972">
    <property type="entry name" value="Cyt_P450_CS"/>
</dbReference>
<dbReference type="VEuPathDB" id="FungiDB:AN3281"/>
<accession>C8VI21</accession>
<dbReference type="Gene3D" id="1.10.630.10">
    <property type="entry name" value="Cytochrome P450"/>
    <property type="match status" value="1"/>
</dbReference>
<evidence type="ECO:0000256" key="4">
    <source>
        <dbReference type="ARBA" id="ARBA00022617"/>
    </source>
</evidence>
<keyword evidence="8 13" id="KW-0560">Oxidoreductase</keyword>
<dbReference type="GO" id="GO:0044550">
    <property type="term" value="P:secondary metabolite biosynthetic process"/>
    <property type="evidence" value="ECO:0007669"/>
    <property type="project" value="UniProtKB-ARBA"/>
</dbReference>
<dbReference type="Proteomes" id="UP000000560">
    <property type="component" value="Chromosome VI"/>
</dbReference>
<dbReference type="PANTHER" id="PTHR24305:SF210">
    <property type="entry name" value="CYTOCHROME P450 MONOOXYGENASE ASQL-RELATED"/>
    <property type="match status" value="1"/>
</dbReference>
<evidence type="ECO:0000256" key="3">
    <source>
        <dbReference type="ARBA" id="ARBA00010617"/>
    </source>
</evidence>
<proteinExistence type="inferred from homology"/>
<reference evidence="15" key="2">
    <citation type="journal article" date="2009" name="Fungal Genet. Biol.">
        <title>The 2008 update of the Aspergillus nidulans genome annotation: a community effort.</title>
        <authorList>
            <person name="Wortman J.R."/>
            <person name="Gilsenan J.M."/>
            <person name="Joardar V."/>
            <person name="Deegan J."/>
            <person name="Clutterbuck J."/>
            <person name="Andersen M.R."/>
            <person name="Archer D."/>
            <person name="Bencina M."/>
            <person name="Braus G."/>
            <person name="Coutinho P."/>
            <person name="von Dohren H."/>
            <person name="Doonan J."/>
            <person name="Driessen A.J."/>
            <person name="Durek P."/>
            <person name="Espeso E."/>
            <person name="Fekete E."/>
            <person name="Flipphi M."/>
            <person name="Estrada C.G."/>
            <person name="Geysens S."/>
            <person name="Goldman G."/>
            <person name="de Groot P.W."/>
            <person name="Hansen K."/>
            <person name="Harris S.D."/>
            <person name="Heinekamp T."/>
            <person name="Helmstaedt K."/>
            <person name="Henrissat B."/>
            <person name="Hofmann G."/>
            <person name="Homan T."/>
            <person name="Horio T."/>
            <person name="Horiuchi H."/>
            <person name="James S."/>
            <person name="Jones M."/>
            <person name="Karaffa L."/>
            <person name="Karanyi Z."/>
            <person name="Kato M."/>
            <person name="Keller N."/>
            <person name="Kelly D.E."/>
            <person name="Kiel J.A."/>
            <person name="Kim J.M."/>
            <person name="van der Klei I.J."/>
            <person name="Klis F.M."/>
            <person name="Kovalchuk A."/>
            <person name="Krasevec N."/>
            <person name="Kubicek C.P."/>
            <person name="Liu B."/>
            <person name="Maccabe A."/>
            <person name="Meyer V."/>
            <person name="Mirabito P."/>
            <person name="Miskei M."/>
            <person name="Mos M."/>
            <person name="Mullins J."/>
            <person name="Nelson D.R."/>
            <person name="Nielsen J."/>
            <person name="Oakley B.R."/>
            <person name="Osmani S.A."/>
            <person name="Pakula T."/>
            <person name="Paszewski A."/>
            <person name="Paulsen I."/>
            <person name="Pilsyk S."/>
            <person name="Pocsi I."/>
            <person name="Punt P.J."/>
            <person name="Ram A.F."/>
            <person name="Ren Q."/>
            <person name="Robellet X."/>
            <person name="Robson G."/>
            <person name="Seiboth B."/>
            <person name="van Solingen P."/>
            <person name="Specht T."/>
            <person name="Sun J."/>
            <person name="Taheri-Talesh N."/>
            <person name="Takeshita N."/>
            <person name="Ussery D."/>
            <person name="vanKuyk P.A."/>
            <person name="Visser H."/>
            <person name="van de Vondervoort P.J."/>
            <person name="de Vries R.P."/>
            <person name="Walton J."/>
            <person name="Xiang X."/>
            <person name="Xiong Y."/>
            <person name="Zeng A.P."/>
            <person name="Brandt B.W."/>
            <person name="Cornell M.J."/>
            <person name="van den Hondel C.A."/>
            <person name="Visser J."/>
            <person name="Oliver S.G."/>
            <person name="Turner G."/>
        </authorList>
    </citation>
    <scope>GENOME REANNOTATION</scope>
    <source>
        <strain evidence="15">FGSC A4 / ATCC 38163 / CBS 112.46 / NRRL 194 / M139</strain>
    </source>
</reference>
<feature type="binding site" description="axial binding residue" evidence="12">
    <location>
        <position position="450"/>
    </location>
    <ligand>
        <name>heme</name>
        <dbReference type="ChEBI" id="CHEBI:30413"/>
    </ligand>
    <ligandPart>
        <name>Fe</name>
        <dbReference type="ChEBI" id="CHEBI:18248"/>
    </ligandPart>
</feature>
<dbReference type="eggNOG" id="KOG0157">
    <property type="taxonomic scope" value="Eukaryota"/>
</dbReference>
<keyword evidence="7" id="KW-1133">Transmembrane helix</keyword>
<dbReference type="InParanoid" id="C8VI21"/>
<dbReference type="GO" id="GO:0016705">
    <property type="term" value="F:oxidoreductase activity, acting on paired donors, with incorporation or reduction of molecular oxygen"/>
    <property type="evidence" value="ECO:0007669"/>
    <property type="project" value="InterPro"/>
</dbReference>
<evidence type="ECO:0000256" key="12">
    <source>
        <dbReference type="PIRSR" id="PIRSR602401-1"/>
    </source>
</evidence>
<comment type="subcellular location">
    <subcellularLocation>
        <location evidence="2">Membrane</location>
    </subcellularLocation>
</comment>
<dbReference type="Pfam" id="PF00067">
    <property type="entry name" value="p450"/>
    <property type="match status" value="1"/>
</dbReference>
<keyword evidence="5" id="KW-0812">Transmembrane</keyword>
<evidence type="ECO:0000256" key="11">
    <source>
        <dbReference type="ARBA" id="ARBA00023136"/>
    </source>
</evidence>
<dbReference type="InterPro" id="IPR036396">
    <property type="entry name" value="Cyt_P450_sf"/>
</dbReference>
<keyword evidence="4 12" id="KW-0349">Heme</keyword>
<dbReference type="GeneID" id="2874191"/>